<dbReference type="Pfam" id="PF12860">
    <property type="entry name" value="PAS_7"/>
    <property type="match status" value="2"/>
</dbReference>
<dbReference type="Proteomes" id="UP000826300">
    <property type="component" value="Chromosome"/>
</dbReference>
<feature type="domain" description="PAS" evidence="2">
    <location>
        <begin position="263"/>
        <end position="329"/>
    </location>
</feature>
<dbReference type="SUPFAM" id="SSF55785">
    <property type="entry name" value="PYP-like sensor domain (PAS domain)"/>
    <property type="match status" value="3"/>
</dbReference>
<organism evidence="3 4">
    <name type="scientific">Neotabrizicola shimadae</name>
    <dbReference type="NCBI Taxonomy" id="2807096"/>
    <lineage>
        <taxon>Bacteria</taxon>
        <taxon>Pseudomonadati</taxon>
        <taxon>Pseudomonadota</taxon>
        <taxon>Alphaproteobacteria</taxon>
        <taxon>Rhodobacterales</taxon>
        <taxon>Paracoccaceae</taxon>
        <taxon>Neotabrizicola</taxon>
    </lineage>
</organism>
<dbReference type="AlphaFoldDB" id="A0A8G0ZVY3"/>
<keyword evidence="1" id="KW-0472">Membrane</keyword>
<keyword evidence="1" id="KW-1133">Transmembrane helix</keyword>
<dbReference type="SMART" id="SM00091">
    <property type="entry name" value="PAS"/>
    <property type="match status" value="3"/>
</dbReference>
<dbReference type="Gene3D" id="3.30.450.20">
    <property type="entry name" value="PAS domain"/>
    <property type="match status" value="2"/>
</dbReference>
<protein>
    <submittedName>
        <fullName evidence="3">PAS-domain containing protein</fullName>
    </submittedName>
</protein>
<proteinExistence type="predicted"/>
<sequence>MPVDPGLFAIILASAVLAALGATLLLMIPARGRRGPAPVLALDQDPSGITLLFDGTTLVDATPEGRALLAGPSLRGSAWDRLRAALEPRFPGLEGALLRLPAEGTILLAAERGAGPRRMALRLEFVGGLTRIRLTTPQSGPAPSVDTYCSLVDEAAELREMLMAAPLPIWREAEGGEVIWANPDYLRLASEKMRPEEEVGWPLPVLFPSDSTARHGRQRLDRPNGGVHWFDMAHRDMSGSRVCFAMPADAVQRAETGLRDFMQTLSRTFAHLPVGLAIFDGQRQLNLFNPAFLDLTGLPVDYLSARPRLAAVLDALRDRNMIPEPRDYRAWRKRLAELERTGIADTHDETWSLPGGQTYRVSARPHSDGGVALMIEDISTEMTRTRRYRADLELGQSVVDALGEGIAVFSASGQLVMSNDAYGALWGHDPSQRLAEADVATLSEHWKGMAPPTPVWHQIEEFVAARGERTDWETDVRLSDGRLIACRAAPLAGGATMVAFRTLVPGEAAGAISAEAVARRA</sequence>
<dbReference type="RefSeq" id="WP_220662092.1">
    <property type="nucleotide sequence ID" value="NZ_CP069370.1"/>
</dbReference>
<evidence type="ECO:0000256" key="1">
    <source>
        <dbReference type="SAM" id="Phobius"/>
    </source>
</evidence>
<evidence type="ECO:0000313" key="4">
    <source>
        <dbReference type="Proteomes" id="UP000826300"/>
    </source>
</evidence>
<keyword evidence="4" id="KW-1185">Reference proteome</keyword>
<evidence type="ECO:0000313" key="3">
    <source>
        <dbReference type="EMBL" id="QYZ69876.1"/>
    </source>
</evidence>
<dbReference type="KEGG" id="nsm:JO391_19665"/>
<dbReference type="InterPro" id="IPR035965">
    <property type="entry name" value="PAS-like_dom_sf"/>
</dbReference>
<keyword evidence="1" id="KW-0812">Transmembrane</keyword>
<accession>A0A8G0ZVY3</accession>
<feature type="transmembrane region" description="Helical" evidence="1">
    <location>
        <begin position="6"/>
        <end position="28"/>
    </location>
</feature>
<feature type="domain" description="PAS" evidence="2">
    <location>
        <begin position="156"/>
        <end position="224"/>
    </location>
</feature>
<evidence type="ECO:0000259" key="2">
    <source>
        <dbReference type="SMART" id="SM00091"/>
    </source>
</evidence>
<dbReference type="EMBL" id="CP069370">
    <property type="protein sequence ID" value="QYZ69876.1"/>
    <property type="molecule type" value="Genomic_DNA"/>
</dbReference>
<name>A0A8G0ZVY3_9RHOB</name>
<reference evidence="3" key="1">
    <citation type="submission" date="2021-02" db="EMBL/GenBank/DDBJ databases">
        <title>Rhodobacter shimadae sp. nov., an aerobic anoxygenic phototrophic bacterium isolated from a hot spring.</title>
        <authorList>
            <person name="Muramatsu S."/>
            <person name="Haruta S."/>
            <person name="Hirose S."/>
            <person name="Hanada S."/>
        </authorList>
    </citation>
    <scope>NUCLEOTIDE SEQUENCE</scope>
    <source>
        <strain evidence="3">N10</strain>
    </source>
</reference>
<feature type="domain" description="PAS" evidence="2">
    <location>
        <begin position="393"/>
        <end position="460"/>
    </location>
</feature>
<dbReference type="InterPro" id="IPR000014">
    <property type="entry name" value="PAS"/>
</dbReference>
<gene>
    <name evidence="3" type="ORF">JO391_19665</name>
</gene>